<dbReference type="Proteomes" id="UP000525336">
    <property type="component" value="Unassembled WGS sequence"/>
</dbReference>
<reference evidence="1 2" key="1">
    <citation type="submission" date="2019-09" db="EMBL/GenBank/DDBJ databases">
        <title>Draft genome sequencing and comparative genomics of hatchery-associated Vibrios.</title>
        <authorList>
            <person name="Kehlet-Delgado H."/>
            <person name="Mueller R.S."/>
        </authorList>
    </citation>
    <scope>NUCLEOTIDE SEQUENCE [LARGE SCALE GENOMIC DNA]</scope>
    <source>
        <strain evidence="1 2">00-90-10</strain>
    </source>
</reference>
<dbReference type="AlphaFoldDB" id="A0A7Y3YU56"/>
<comment type="caution">
    <text evidence="1">The sequence shown here is derived from an EMBL/GenBank/DDBJ whole genome shotgun (WGS) entry which is preliminary data.</text>
</comment>
<organism evidence="1 2">
    <name type="scientific">Vibrio chagasii</name>
    <dbReference type="NCBI Taxonomy" id="170679"/>
    <lineage>
        <taxon>Bacteria</taxon>
        <taxon>Pseudomonadati</taxon>
        <taxon>Pseudomonadota</taxon>
        <taxon>Gammaproteobacteria</taxon>
        <taxon>Vibrionales</taxon>
        <taxon>Vibrionaceae</taxon>
        <taxon>Vibrio</taxon>
    </lineage>
</organism>
<name>A0A7Y3YU56_9VIBR</name>
<protein>
    <submittedName>
        <fullName evidence="1">Uncharacterized protein</fullName>
    </submittedName>
</protein>
<accession>A0A7Y3YU56</accession>
<evidence type="ECO:0000313" key="2">
    <source>
        <dbReference type="Proteomes" id="UP000525336"/>
    </source>
</evidence>
<dbReference type="EMBL" id="VTXW01000048">
    <property type="protein sequence ID" value="NOH36365.1"/>
    <property type="molecule type" value="Genomic_DNA"/>
</dbReference>
<evidence type="ECO:0000313" key="1">
    <source>
        <dbReference type="EMBL" id="NOH36365.1"/>
    </source>
</evidence>
<gene>
    <name evidence="1" type="ORF">F0245_23995</name>
</gene>
<sequence length="70" mass="8191">MLKPSRQERANHFIQKAKLKYGERYDYSKMKYVNRSTPVDILCPEYGAFHTTPKSCAEIPQKANEKCSKH</sequence>
<proteinExistence type="predicted"/>